<name>A0A7N0UGL8_KALFE</name>
<dbReference type="Proteomes" id="UP000594263">
    <property type="component" value="Unplaced"/>
</dbReference>
<dbReference type="Gramene" id="Kaladp0064s0122.6.v1.1">
    <property type="protein sequence ID" value="Kaladp0064s0122.6.v1.1"/>
    <property type="gene ID" value="Kaladp0064s0122.v1.1"/>
</dbReference>
<dbReference type="GO" id="GO:0005778">
    <property type="term" value="C:peroxisomal membrane"/>
    <property type="evidence" value="ECO:0007669"/>
    <property type="project" value="InterPro"/>
</dbReference>
<dbReference type="EnsemblPlants" id="Kaladp0064s0122.6.v1.1">
    <property type="protein sequence ID" value="Kaladp0064s0122.6.v1.1"/>
    <property type="gene ID" value="Kaladp0064s0122.v1.1"/>
</dbReference>
<dbReference type="GO" id="GO:0045046">
    <property type="term" value="P:protein import into peroxisome membrane"/>
    <property type="evidence" value="ECO:0007669"/>
    <property type="project" value="TreeGrafter"/>
</dbReference>
<organism evidence="1 2">
    <name type="scientific">Kalanchoe fedtschenkoi</name>
    <name type="common">Lavender scallops</name>
    <name type="synonym">South American air plant</name>
    <dbReference type="NCBI Taxonomy" id="63787"/>
    <lineage>
        <taxon>Eukaryota</taxon>
        <taxon>Viridiplantae</taxon>
        <taxon>Streptophyta</taxon>
        <taxon>Embryophyta</taxon>
        <taxon>Tracheophyta</taxon>
        <taxon>Spermatophyta</taxon>
        <taxon>Magnoliopsida</taxon>
        <taxon>eudicotyledons</taxon>
        <taxon>Gunneridae</taxon>
        <taxon>Pentapetalae</taxon>
        <taxon>Saxifragales</taxon>
        <taxon>Crassulaceae</taxon>
        <taxon>Kalanchoe</taxon>
    </lineage>
</organism>
<dbReference type="EnsemblPlants" id="Kaladp0064s0122.3.v1.1">
    <property type="protein sequence ID" value="Kaladp0064s0122.3.v1.1"/>
    <property type="gene ID" value="Kaladp0064s0122.v1.1"/>
</dbReference>
<dbReference type="InterPro" id="IPR006966">
    <property type="entry name" value="Peroxin-3"/>
</dbReference>
<dbReference type="OMA" id="MHFLRSR"/>
<sequence>MEFWRRHRRKIFVSCGVLGGGYFLYKLYGAHKQRLAEIESELANEHEKDEIIKRQLLEHFTNIQRIADSTTLPHTIQLLHTRLMNIVDLTGLRDRLLQVKGQSGGKTTLEKLELWERLKIQSFTGILLSLWALTTLSLYVRVQVNILGRHLYIDTARGLGSFLPVDEGNAVESHDQKQFLESIDFLSLSGLSALVTKVQAAVTEIMKGKQLRDHFTPQVLREIFLQISETFMSSGTPHEWIDFLMPVEVGFSDLATTRTSSQMIQDETKFNQLMMETRAVLSSAEFRDILEVSLKTVISSLVEDTNQQVPQLSSGIPLAKLLPRVAQMGPTLLMETSRDRYINIIYKIPDVEFFFTQLYANMPVL</sequence>
<protein>
    <recommendedName>
        <fullName evidence="3">Peroxin-3</fullName>
    </recommendedName>
</protein>
<dbReference type="EnsemblPlants" id="Kaladp0064s0122.5.v1.1">
    <property type="protein sequence ID" value="Kaladp0064s0122.5.v1.1"/>
    <property type="gene ID" value="Kaladp0064s0122.v1.1"/>
</dbReference>
<dbReference type="PANTHER" id="PTHR28080:SF1">
    <property type="entry name" value="PEROXISOMAL BIOGENESIS FACTOR 3"/>
    <property type="match status" value="1"/>
</dbReference>
<keyword evidence="2" id="KW-1185">Reference proteome</keyword>
<dbReference type="Gramene" id="Kaladp0064s0122.2.v1.1">
    <property type="protein sequence ID" value="Kaladp0064s0122.2.v1.1"/>
    <property type="gene ID" value="Kaladp0064s0122.v1.1"/>
</dbReference>
<accession>A0A7N0UGL8</accession>
<dbReference type="AlphaFoldDB" id="A0A7N0UGL8"/>
<evidence type="ECO:0000313" key="1">
    <source>
        <dbReference type="EnsemblPlants" id="Kaladp0064s0122.6.v1.1"/>
    </source>
</evidence>
<evidence type="ECO:0008006" key="3">
    <source>
        <dbReference type="Google" id="ProtNLM"/>
    </source>
</evidence>
<dbReference type="Gramene" id="Kaladp0064s0122.3.v1.1">
    <property type="protein sequence ID" value="Kaladp0064s0122.3.v1.1"/>
    <property type="gene ID" value="Kaladp0064s0122.v1.1"/>
</dbReference>
<dbReference type="EnsemblPlants" id="Kaladp0064s0122.2.v1.1">
    <property type="protein sequence ID" value="Kaladp0064s0122.2.v1.1"/>
    <property type="gene ID" value="Kaladp0064s0122.v1.1"/>
</dbReference>
<dbReference type="GO" id="GO:0030674">
    <property type="term" value="F:protein-macromolecule adaptor activity"/>
    <property type="evidence" value="ECO:0007669"/>
    <property type="project" value="TreeGrafter"/>
</dbReference>
<dbReference type="EnsemblPlants" id="Kaladp0064s0122.1.v1.1">
    <property type="protein sequence ID" value="Kaladp0064s0122.1.v1.1"/>
    <property type="gene ID" value="Kaladp0064s0122.v1.1"/>
</dbReference>
<dbReference type="Gramene" id="Kaladp0064s0122.5.v1.1">
    <property type="protein sequence ID" value="Kaladp0064s0122.5.v1.1"/>
    <property type="gene ID" value="Kaladp0064s0122.v1.1"/>
</dbReference>
<reference evidence="1" key="1">
    <citation type="submission" date="2021-01" db="UniProtKB">
        <authorList>
            <consortium name="EnsemblPlants"/>
        </authorList>
    </citation>
    <scope>IDENTIFICATION</scope>
</reference>
<dbReference type="Gramene" id="Kaladp0064s0122.4.v1.1">
    <property type="protein sequence ID" value="Kaladp0064s0122.4.v1.1"/>
    <property type="gene ID" value="Kaladp0064s0122.v1.1"/>
</dbReference>
<dbReference type="Gramene" id="Kaladp0064s0122.1.v1.1">
    <property type="protein sequence ID" value="Kaladp0064s0122.1.v1.1"/>
    <property type="gene ID" value="Kaladp0064s0122.v1.1"/>
</dbReference>
<dbReference type="Pfam" id="PF04882">
    <property type="entry name" value="Peroxin-3"/>
    <property type="match status" value="1"/>
</dbReference>
<dbReference type="PANTHER" id="PTHR28080">
    <property type="entry name" value="PEROXISOMAL BIOGENESIS FACTOR 3"/>
    <property type="match status" value="1"/>
</dbReference>
<evidence type="ECO:0000313" key="2">
    <source>
        <dbReference type="Proteomes" id="UP000594263"/>
    </source>
</evidence>
<proteinExistence type="predicted"/>
<dbReference type="EnsemblPlants" id="Kaladp0064s0122.4.v1.1">
    <property type="protein sequence ID" value="Kaladp0064s0122.4.v1.1"/>
    <property type="gene ID" value="Kaladp0064s0122.v1.1"/>
</dbReference>